<reference evidence="3" key="1">
    <citation type="submission" date="2017-01" db="EMBL/GenBank/DDBJ databases">
        <title>Comparative genomics of anhydrobiosis in the tardigrade Hypsibius dujardini.</title>
        <authorList>
            <person name="Yoshida Y."/>
            <person name="Koutsovoulos G."/>
            <person name="Laetsch D."/>
            <person name="Stevens L."/>
            <person name="Kumar S."/>
            <person name="Horikawa D."/>
            <person name="Ishino K."/>
            <person name="Komine S."/>
            <person name="Tomita M."/>
            <person name="Blaxter M."/>
            <person name="Arakawa K."/>
        </authorList>
    </citation>
    <scope>NUCLEOTIDE SEQUENCE [LARGE SCALE GENOMIC DNA]</scope>
    <source>
        <strain evidence="3">Z151</strain>
    </source>
</reference>
<keyword evidence="3" id="KW-1185">Reference proteome</keyword>
<dbReference type="InterPro" id="IPR002347">
    <property type="entry name" value="SDR_fam"/>
</dbReference>
<name>A0A1W0WRY6_HYPEX</name>
<dbReference type="PANTHER" id="PTHR43157">
    <property type="entry name" value="PHOSPHATIDYLINOSITOL-GLYCAN BIOSYNTHESIS CLASS F PROTEIN-RELATED"/>
    <property type="match status" value="1"/>
</dbReference>
<dbReference type="EMBL" id="MTYJ01000055">
    <property type="protein sequence ID" value="OQV17913.1"/>
    <property type="molecule type" value="Genomic_DNA"/>
</dbReference>
<dbReference type="Proteomes" id="UP000192578">
    <property type="component" value="Unassembled WGS sequence"/>
</dbReference>
<protein>
    <submittedName>
        <fullName evidence="2">Retinol dehydrogenase 13</fullName>
    </submittedName>
</protein>
<dbReference type="InterPro" id="IPR036291">
    <property type="entry name" value="NAD(P)-bd_dom_sf"/>
</dbReference>
<evidence type="ECO:0000256" key="1">
    <source>
        <dbReference type="ARBA" id="ARBA00023002"/>
    </source>
</evidence>
<gene>
    <name evidence="2" type="ORF">BV898_08042</name>
</gene>
<organism evidence="2 3">
    <name type="scientific">Hypsibius exemplaris</name>
    <name type="common">Freshwater tardigrade</name>
    <dbReference type="NCBI Taxonomy" id="2072580"/>
    <lineage>
        <taxon>Eukaryota</taxon>
        <taxon>Metazoa</taxon>
        <taxon>Ecdysozoa</taxon>
        <taxon>Tardigrada</taxon>
        <taxon>Eutardigrada</taxon>
        <taxon>Parachela</taxon>
        <taxon>Hypsibioidea</taxon>
        <taxon>Hypsibiidae</taxon>
        <taxon>Hypsibius</taxon>
    </lineage>
</organism>
<sequence>MAARRVARFAIGSAAVVAGAYFYTEVAGCNYLGVDDLKGQVFILTGATHPGIGKETARELAKQGGTVILAAKNMDRCHQARRDLIYSNKYSTREVECRSLDLKSLRSVRKFVDDLPKDLKLTAVINTAESVKKTQREETHDGLEKQMGVSHFGHFLLTRLLMDKYKDDGRWRIVSVTYPSSGQSSMNFADINSEVKYDPQAVYKQAKLATLLTTLELGKRFDDNPNITANAVYPGLCNTEVFRHVMGNQPFLARLLLQPVLRMMFTSPEKACQSVLFAVLSPKLTNVSGKYINECRIIELPSEASVNAESARKLWDLSEQVVADPSKFVASQTAAAQKLAA</sequence>
<dbReference type="Pfam" id="PF00106">
    <property type="entry name" value="adh_short"/>
    <property type="match status" value="1"/>
</dbReference>
<dbReference type="GO" id="GO:0016491">
    <property type="term" value="F:oxidoreductase activity"/>
    <property type="evidence" value="ECO:0007669"/>
    <property type="project" value="UniProtKB-KW"/>
</dbReference>
<keyword evidence="1" id="KW-0560">Oxidoreductase</keyword>
<dbReference type="Gene3D" id="3.40.50.720">
    <property type="entry name" value="NAD(P)-binding Rossmann-like Domain"/>
    <property type="match status" value="1"/>
</dbReference>
<evidence type="ECO:0000313" key="2">
    <source>
        <dbReference type="EMBL" id="OQV17913.1"/>
    </source>
</evidence>
<dbReference type="AlphaFoldDB" id="A0A1W0WRY6"/>
<dbReference type="PANTHER" id="PTHR43157:SF31">
    <property type="entry name" value="PHOSPHATIDYLINOSITOL-GLYCAN BIOSYNTHESIS CLASS F PROTEIN"/>
    <property type="match status" value="1"/>
</dbReference>
<comment type="caution">
    <text evidence="2">The sequence shown here is derived from an EMBL/GenBank/DDBJ whole genome shotgun (WGS) entry which is preliminary data.</text>
</comment>
<dbReference type="SUPFAM" id="SSF51735">
    <property type="entry name" value="NAD(P)-binding Rossmann-fold domains"/>
    <property type="match status" value="1"/>
</dbReference>
<dbReference type="OrthoDB" id="191139at2759"/>
<accession>A0A1W0WRY6</accession>
<evidence type="ECO:0000313" key="3">
    <source>
        <dbReference type="Proteomes" id="UP000192578"/>
    </source>
</evidence>
<proteinExistence type="predicted"/>